<accession>A0A8D2G6L7</accession>
<reference evidence="20" key="3">
    <citation type="submission" date="2025-09" db="UniProtKB">
        <authorList>
            <consortium name="Ensembl"/>
        </authorList>
    </citation>
    <scope>IDENTIFICATION</scope>
</reference>
<dbReference type="PRINTS" id="PR01472">
    <property type="entry name" value="ICAMVCAM1"/>
</dbReference>
<evidence type="ECO:0000256" key="1">
    <source>
        <dbReference type="ARBA" id="ARBA00004479"/>
    </source>
</evidence>
<evidence type="ECO:0000256" key="4">
    <source>
        <dbReference type="ARBA" id="ARBA00022692"/>
    </source>
</evidence>
<keyword evidence="21" id="KW-1185">Reference proteome</keyword>
<dbReference type="InterPro" id="IPR003599">
    <property type="entry name" value="Ig_sub"/>
</dbReference>
<evidence type="ECO:0000256" key="8">
    <source>
        <dbReference type="ARBA" id="ARBA00022989"/>
    </source>
</evidence>
<feature type="signal peptide" evidence="18">
    <location>
        <begin position="1"/>
        <end position="22"/>
    </location>
</feature>
<evidence type="ECO:0000313" key="21">
    <source>
        <dbReference type="Proteomes" id="UP000694411"/>
    </source>
</evidence>
<dbReference type="KEGG" id="tge:112613135"/>
<dbReference type="Gene3D" id="2.60.40.10">
    <property type="entry name" value="Immunoglobulins"/>
    <property type="match status" value="9"/>
</dbReference>
<dbReference type="FunFam" id="2.60.40.10:FF:000338">
    <property type="entry name" value="intercellular adhesion molecule 5"/>
    <property type="match status" value="1"/>
</dbReference>
<dbReference type="GeneID" id="112613135"/>
<dbReference type="InterPro" id="IPR013768">
    <property type="entry name" value="ICAM_N"/>
</dbReference>
<dbReference type="Ensembl" id="ENSTGET00000036378.1">
    <property type="protein sequence ID" value="ENSTGEP00000030582.1"/>
    <property type="gene ID" value="ENSTGEG00000024542.1"/>
</dbReference>
<evidence type="ECO:0000256" key="16">
    <source>
        <dbReference type="SAM" id="MobiDB-lite"/>
    </source>
</evidence>
<dbReference type="RefSeq" id="XP_025224176.1">
    <property type="nucleotide sequence ID" value="XM_025368391.1"/>
</dbReference>
<dbReference type="AlphaFoldDB" id="A0A8D2G6L7"/>
<feature type="transmembrane region" description="Helical" evidence="17">
    <location>
        <begin position="835"/>
        <end position="860"/>
    </location>
</feature>
<evidence type="ECO:0000259" key="19">
    <source>
        <dbReference type="PROSITE" id="PS50835"/>
    </source>
</evidence>
<feature type="chain" id="PRO_5034489840" description="Intercellular adhesion molecule 5" evidence="18">
    <location>
        <begin position="23"/>
        <end position="924"/>
    </location>
</feature>
<comment type="function">
    <text evidence="13">ICAM proteins are ligands for the leukocyte adhesion protein LFA-1 (integrin alpha-L/beta-2).</text>
</comment>
<dbReference type="Pfam" id="PF13895">
    <property type="entry name" value="Ig_2"/>
    <property type="match status" value="1"/>
</dbReference>
<dbReference type="Pfam" id="PF03921">
    <property type="entry name" value="ICAM_N"/>
    <property type="match status" value="1"/>
</dbReference>
<name>A0A8D2G6L7_THEGE</name>
<gene>
    <name evidence="20" type="primary">ICAM5</name>
</gene>
<feature type="domain" description="Ig-like" evidence="19">
    <location>
        <begin position="408"/>
        <end position="486"/>
    </location>
</feature>
<keyword evidence="10" id="KW-1015">Disulfide bond</keyword>
<evidence type="ECO:0000313" key="20">
    <source>
        <dbReference type="Ensembl" id="ENSTGEP00000030582.1"/>
    </source>
</evidence>
<dbReference type="FunFam" id="2.60.40.10:FF:000194">
    <property type="entry name" value="Intercellular adhesion molecule 1"/>
    <property type="match status" value="1"/>
</dbReference>
<evidence type="ECO:0000256" key="15">
    <source>
        <dbReference type="ARBA" id="ARBA00083861"/>
    </source>
</evidence>
<dbReference type="InterPro" id="IPR003987">
    <property type="entry name" value="ICAM_VCAM_N"/>
</dbReference>
<dbReference type="SMART" id="SM00409">
    <property type="entry name" value="IG"/>
    <property type="match status" value="7"/>
</dbReference>
<keyword evidence="12" id="KW-0393">Immunoglobulin domain</keyword>
<feature type="domain" description="Ig-like" evidence="19">
    <location>
        <begin position="746"/>
        <end position="830"/>
    </location>
</feature>
<dbReference type="InterPro" id="IPR047012">
    <property type="entry name" value="ICAM_VCAM"/>
</dbReference>
<comment type="subcellular location">
    <subcellularLocation>
        <location evidence="1">Membrane</location>
        <topology evidence="1">Single-pass type I membrane protein</topology>
    </subcellularLocation>
</comment>
<dbReference type="Pfam" id="PF21146">
    <property type="entry name" value="ICAM1_3_5_D2"/>
    <property type="match status" value="1"/>
</dbReference>
<keyword evidence="7" id="KW-0130">Cell adhesion</keyword>
<evidence type="ECO:0000256" key="3">
    <source>
        <dbReference type="ARBA" id="ARBA00022553"/>
    </source>
</evidence>
<evidence type="ECO:0000256" key="13">
    <source>
        <dbReference type="ARBA" id="ARBA00053096"/>
    </source>
</evidence>
<dbReference type="FunFam" id="2.60.40.10:FF:000950">
    <property type="entry name" value="Intercellular adhesion molecule 5"/>
    <property type="match status" value="1"/>
</dbReference>
<feature type="domain" description="Ig-like" evidence="19">
    <location>
        <begin position="666"/>
        <end position="739"/>
    </location>
</feature>
<keyword evidence="8 17" id="KW-1133">Transmembrane helix</keyword>
<organism evidence="20 21">
    <name type="scientific">Theropithecus gelada</name>
    <name type="common">Gelada baboon</name>
    <dbReference type="NCBI Taxonomy" id="9565"/>
    <lineage>
        <taxon>Eukaryota</taxon>
        <taxon>Metazoa</taxon>
        <taxon>Chordata</taxon>
        <taxon>Craniata</taxon>
        <taxon>Vertebrata</taxon>
        <taxon>Euteleostomi</taxon>
        <taxon>Mammalia</taxon>
        <taxon>Eutheria</taxon>
        <taxon>Euarchontoglires</taxon>
        <taxon>Primates</taxon>
        <taxon>Haplorrhini</taxon>
        <taxon>Catarrhini</taxon>
        <taxon>Cercopithecidae</taxon>
        <taxon>Cercopithecinae</taxon>
        <taxon>Theropithecus</taxon>
    </lineage>
</organism>
<evidence type="ECO:0000256" key="2">
    <source>
        <dbReference type="ARBA" id="ARBA00005925"/>
    </source>
</evidence>
<dbReference type="GO" id="GO:0098609">
    <property type="term" value="P:cell-cell adhesion"/>
    <property type="evidence" value="ECO:0007669"/>
    <property type="project" value="InterPro"/>
</dbReference>
<reference evidence="20" key="2">
    <citation type="submission" date="2025-08" db="UniProtKB">
        <authorList>
            <consortium name="Ensembl"/>
        </authorList>
    </citation>
    <scope>IDENTIFICATION</scope>
</reference>
<evidence type="ECO:0000256" key="12">
    <source>
        <dbReference type="ARBA" id="ARBA00023319"/>
    </source>
</evidence>
<dbReference type="SUPFAM" id="SSF48726">
    <property type="entry name" value="Immunoglobulin"/>
    <property type="match status" value="8"/>
</dbReference>
<evidence type="ECO:0000256" key="6">
    <source>
        <dbReference type="ARBA" id="ARBA00022737"/>
    </source>
</evidence>
<keyword evidence="4 17" id="KW-0812">Transmembrane</keyword>
<dbReference type="InterPro" id="IPR003988">
    <property type="entry name" value="ICAM"/>
</dbReference>
<sequence length="924" mass="97278">MPGPSPGLRRALLGLWAALGLGLFGLSAVSQEPFWADLQPRVAFVERGGSLWLNCSTNCPRPERGGLETSLRRNGTQRGLRWLARQLVDIREPETQPVCFFRCARRTLQARGLIRTFQRPDRVELMPLPPWQPVGENFTLSCRVPGAGPRASLTLTLLRGAQELIRRSFAGEPPRARGAVLTATVLARREDHGANFSCRAELDLRPHGLGLFENSSAPRELRTFSLSPDPPRLTAPRLLEVGSERPVSCALDGLFPASEARVYLALGDQNLSPDVTLDGDALVATATATASAEQEGARQLVCNVTLGGEDRETRENVTIYSFPAPLLTLSEPSVSEGQMVTVTCTAVAQALVTLEGVPAAVPGQPAQLHLNATENDDRRNFFCDATLDVDGETLIKNRSAELRVLYAPRLDDSDCPRSWTWPEGPEQTLRCEARGNPEPSVHCARSDGGAVLALGLLGPITRALSGTYRCKAANDQGEAVKDVTLTVEYAPALDSVGCPERITWLEGTEASLSCVAHGVPPPDVLCMRSGELAAVIEGLLHVTREHAGTYRCEATNPRGSAAKNVAITVEYGPRFEEPSCPSNWTWVEGSGHLFPCEVDGKPQPSVKCVGSGGATEGVLLPLAPPDPSPRAPRIPRVLAPGIYICNATNRHGSVAKTVVVNAESPPEMDESTCPSHQTWLEGAEASALACAARGRPSPGVLCSREGTPWPEQQRVSREDAGIYHCVATNAHGTDSRTVTVGVEYRPVVAELAASPPGGVRPGGNFTLTCRAEAWPPAQISWRAPPGALNIGLSSNNSTLSVAGAMGSHGGEYECAATNAHGRHARRITVRVAGPWLWVAVGGAAGGAALLAAGAGLAFYVQSTACKKGEYNVQEAESSGEAVCLNGAGGGAGGAAGAEGGPEAAGGAAESPAEGEVFAIQLTSA</sequence>
<comment type="similarity">
    <text evidence="2">Belongs to the immunoglobulin superfamily. ICAM family.</text>
</comment>
<dbReference type="Pfam" id="PF13927">
    <property type="entry name" value="Ig_3"/>
    <property type="match status" value="1"/>
</dbReference>
<evidence type="ECO:0000256" key="10">
    <source>
        <dbReference type="ARBA" id="ARBA00023157"/>
    </source>
</evidence>
<evidence type="ECO:0000256" key="9">
    <source>
        <dbReference type="ARBA" id="ARBA00023136"/>
    </source>
</evidence>
<dbReference type="CDD" id="cd05755">
    <property type="entry name" value="IgC2_2_ICAM-1_like"/>
    <property type="match status" value="1"/>
</dbReference>
<dbReference type="GO" id="GO:0005178">
    <property type="term" value="F:integrin binding"/>
    <property type="evidence" value="ECO:0007669"/>
    <property type="project" value="InterPro"/>
</dbReference>
<evidence type="ECO:0000256" key="11">
    <source>
        <dbReference type="ARBA" id="ARBA00023180"/>
    </source>
</evidence>
<evidence type="ECO:0000256" key="14">
    <source>
        <dbReference type="ARBA" id="ARBA00069858"/>
    </source>
</evidence>
<dbReference type="CTD" id="7087"/>
<dbReference type="InterPro" id="IPR013783">
    <property type="entry name" value="Ig-like_fold"/>
</dbReference>
<dbReference type="InterPro" id="IPR007110">
    <property type="entry name" value="Ig-like_dom"/>
</dbReference>
<evidence type="ECO:0000256" key="5">
    <source>
        <dbReference type="ARBA" id="ARBA00022729"/>
    </source>
</evidence>
<keyword evidence="11" id="KW-0325">Glycoprotein</keyword>
<dbReference type="FunFam" id="2.60.40.10:FF:000459">
    <property type="entry name" value="Intercellular adhesion molecule 1"/>
    <property type="match status" value="1"/>
</dbReference>
<dbReference type="InterPro" id="IPR036179">
    <property type="entry name" value="Ig-like_dom_sf"/>
</dbReference>
<dbReference type="FunFam" id="2.60.40.10:FF:000648">
    <property type="entry name" value="Intercellular adhesion molecule 1"/>
    <property type="match status" value="1"/>
</dbReference>
<dbReference type="Proteomes" id="UP000694411">
    <property type="component" value="Chromosome 19"/>
</dbReference>
<proteinExistence type="inferred from homology"/>
<dbReference type="InterPro" id="IPR003598">
    <property type="entry name" value="Ig_sub2"/>
</dbReference>
<dbReference type="GO" id="GO:0005886">
    <property type="term" value="C:plasma membrane"/>
    <property type="evidence" value="ECO:0007669"/>
    <property type="project" value="TreeGrafter"/>
</dbReference>
<dbReference type="PROSITE" id="PS50835">
    <property type="entry name" value="IG_LIKE"/>
    <property type="match status" value="4"/>
</dbReference>
<dbReference type="PANTHER" id="PTHR13771">
    <property type="entry name" value="INTERCELLULAR ADHESION MOLECULE"/>
    <property type="match status" value="1"/>
</dbReference>
<feature type="domain" description="Ig-like" evidence="19">
    <location>
        <begin position="491"/>
        <end position="568"/>
    </location>
</feature>
<dbReference type="PRINTS" id="PR01473">
    <property type="entry name" value="ICAM"/>
</dbReference>
<keyword evidence="5 18" id="KW-0732">Signal</keyword>
<reference evidence="20" key="1">
    <citation type="submission" date="2018-05" db="EMBL/GenBank/DDBJ databases">
        <title>Whole genome of Theropithecus gelada.</title>
        <authorList>
            <person name="Chiou K.L."/>
            <person name="Snyder-Mackler N."/>
        </authorList>
    </citation>
    <scope>NUCLEOTIDE SEQUENCE [LARGE SCALE GENOMIC DNA]</scope>
</reference>
<feature type="compositionally biased region" description="Gly residues" evidence="16">
    <location>
        <begin position="890"/>
        <end position="903"/>
    </location>
</feature>
<protein>
    <recommendedName>
        <fullName evidence="14">Intercellular adhesion molecule 5</fullName>
    </recommendedName>
    <alternativeName>
        <fullName evidence="15">Telencephalin</fullName>
    </alternativeName>
</protein>
<dbReference type="FunFam" id="2.60.40.10:FF:000335">
    <property type="entry name" value="Intercellular adhesion molecule 5"/>
    <property type="match status" value="3"/>
</dbReference>
<dbReference type="InterPro" id="IPR048679">
    <property type="entry name" value="ICAM1_3_5_D2"/>
</dbReference>
<feature type="region of interest" description="Disordered" evidence="16">
    <location>
        <begin position="890"/>
        <end position="911"/>
    </location>
</feature>
<keyword evidence="3" id="KW-0597">Phosphoprotein</keyword>
<keyword evidence="6" id="KW-0677">Repeat</keyword>
<dbReference type="SMART" id="SM00408">
    <property type="entry name" value="IGc2"/>
    <property type="match status" value="4"/>
</dbReference>
<dbReference type="PANTHER" id="PTHR13771:SF9">
    <property type="entry name" value="INTERCELLULAR ADHESION MOLECULE 5"/>
    <property type="match status" value="1"/>
</dbReference>
<evidence type="ECO:0000256" key="7">
    <source>
        <dbReference type="ARBA" id="ARBA00022889"/>
    </source>
</evidence>
<evidence type="ECO:0000256" key="17">
    <source>
        <dbReference type="SAM" id="Phobius"/>
    </source>
</evidence>
<keyword evidence="9 17" id="KW-0472">Membrane</keyword>
<evidence type="ECO:0000256" key="18">
    <source>
        <dbReference type="SAM" id="SignalP"/>
    </source>
</evidence>